<evidence type="ECO:0000256" key="8">
    <source>
        <dbReference type="PIRSR" id="PIRSR022950-1"/>
    </source>
</evidence>
<dbReference type="InterPro" id="IPR029058">
    <property type="entry name" value="AB_hydrolase_fold"/>
</dbReference>
<feature type="region of interest" description="Disordered" evidence="9">
    <location>
        <begin position="177"/>
        <end position="198"/>
    </location>
</feature>
<comment type="function">
    <text evidence="5">Demethylates proteins that have been reversibly carboxymethylated. Demethylates the phosphatase PP2A catalytic subunit.</text>
</comment>
<proteinExistence type="inferred from homology"/>
<keyword evidence="4 7" id="KW-0378">Hydrolase</keyword>
<dbReference type="EC" id="3.1.1.-" evidence="7"/>
<evidence type="ECO:0000256" key="6">
    <source>
        <dbReference type="ARBA" id="ARBA00049203"/>
    </source>
</evidence>
<dbReference type="PIRSF" id="PIRSF022950">
    <property type="entry name" value="PPase_methylesterase_euk"/>
    <property type="match status" value="1"/>
</dbReference>
<dbReference type="PANTHER" id="PTHR14189">
    <property type="entry name" value="PROTEIN PHOSPHATASE METHYLESTERASE-1 RELATED"/>
    <property type="match status" value="1"/>
</dbReference>
<feature type="active site" evidence="8">
    <location>
        <position position="421"/>
    </location>
</feature>
<dbReference type="AlphaFoldDB" id="G0SBK3"/>
<dbReference type="Gene3D" id="3.40.50.1820">
    <property type="entry name" value="alpha/beta hydrolase"/>
    <property type="match status" value="1"/>
</dbReference>
<dbReference type="HOGENOM" id="CLU_024818_3_0_1"/>
<accession>G0SBK3</accession>
<dbReference type="GeneID" id="18259426"/>
<keyword evidence="12" id="KW-1185">Reference proteome</keyword>
<reference evidence="11 12" key="1">
    <citation type="journal article" date="2011" name="Cell">
        <title>Insight into structure and assembly of the nuclear pore complex by utilizing the genome of a eukaryotic thermophile.</title>
        <authorList>
            <person name="Amlacher S."/>
            <person name="Sarges P."/>
            <person name="Flemming D."/>
            <person name="van Noort V."/>
            <person name="Kunze R."/>
            <person name="Devos D.P."/>
            <person name="Arumugam M."/>
            <person name="Bork P."/>
            <person name="Hurt E."/>
        </authorList>
    </citation>
    <scope>NUCLEOTIDE SEQUENCE [LARGE SCALE GENOMIC DNA]</scope>
    <source>
        <strain evidence="12">DSM 1495 / CBS 144.50 / IMI 039719</strain>
    </source>
</reference>
<organism evidence="12">
    <name type="scientific">Chaetomium thermophilum (strain DSM 1495 / CBS 144.50 / IMI 039719)</name>
    <name type="common">Thermochaetoides thermophila</name>
    <dbReference type="NCBI Taxonomy" id="759272"/>
    <lineage>
        <taxon>Eukaryota</taxon>
        <taxon>Fungi</taxon>
        <taxon>Dikarya</taxon>
        <taxon>Ascomycota</taxon>
        <taxon>Pezizomycotina</taxon>
        <taxon>Sordariomycetes</taxon>
        <taxon>Sordariomycetidae</taxon>
        <taxon>Sordariales</taxon>
        <taxon>Chaetomiaceae</taxon>
        <taxon>Thermochaetoides</taxon>
    </lineage>
</organism>
<gene>
    <name evidence="11" type="ORF">CTHT_0053880</name>
</gene>
<dbReference type="OMA" id="VMVCHHG"/>
<feature type="domain" description="AB hydrolase-1" evidence="10">
    <location>
        <begin position="138"/>
        <end position="432"/>
    </location>
</feature>
<dbReference type="PANTHER" id="PTHR14189:SF0">
    <property type="entry name" value="PROTEIN PHOSPHATASE METHYLESTERASE 1"/>
    <property type="match status" value="1"/>
</dbReference>
<dbReference type="OrthoDB" id="194865at2759"/>
<dbReference type="RefSeq" id="XP_006695724.1">
    <property type="nucleotide sequence ID" value="XM_006695661.1"/>
</dbReference>
<feature type="active site" evidence="8">
    <location>
        <position position="236"/>
    </location>
</feature>
<dbReference type="Pfam" id="PF12697">
    <property type="entry name" value="Abhydrolase_6"/>
    <property type="match status" value="1"/>
</dbReference>
<evidence type="ECO:0000256" key="2">
    <source>
        <dbReference type="ARBA" id="ARBA00020672"/>
    </source>
</evidence>
<dbReference type="STRING" id="759272.G0SBK3"/>
<evidence type="ECO:0000256" key="3">
    <source>
        <dbReference type="ARBA" id="ARBA00022487"/>
    </source>
</evidence>
<feature type="compositionally biased region" description="Low complexity" evidence="9">
    <location>
        <begin position="177"/>
        <end position="195"/>
    </location>
</feature>
<dbReference type="InterPro" id="IPR000073">
    <property type="entry name" value="AB_hydrolase_1"/>
</dbReference>
<evidence type="ECO:0000256" key="4">
    <source>
        <dbReference type="ARBA" id="ARBA00022801"/>
    </source>
</evidence>
<keyword evidence="3 7" id="KW-0719">Serine esterase</keyword>
<evidence type="ECO:0000313" key="11">
    <source>
        <dbReference type="EMBL" id="EGS18779.1"/>
    </source>
</evidence>
<dbReference type="GO" id="GO:0051723">
    <property type="term" value="F:protein methylesterase activity"/>
    <property type="evidence" value="ECO:0007669"/>
    <property type="project" value="UniProtKB-EC"/>
</dbReference>
<dbReference type="Proteomes" id="UP000008066">
    <property type="component" value="Unassembled WGS sequence"/>
</dbReference>
<dbReference type="SUPFAM" id="SSF53474">
    <property type="entry name" value="alpha/beta-Hydrolases"/>
    <property type="match status" value="1"/>
</dbReference>
<evidence type="ECO:0000259" key="10">
    <source>
        <dbReference type="Pfam" id="PF12697"/>
    </source>
</evidence>
<feature type="region of interest" description="Disordered" evidence="9">
    <location>
        <begin position="21"/>
        <end position="80"/>
    </location>
</feature>
<dbReference type="EMBL" id="GL988045">
    <property type="protein sequence ID" value="EGS18779.1"/>
    <property type="molecule type" value="Genomic_DNA"/>
</dbReference>
<comment type="similarity">
    <text evidence="1 7">Belongs to the AB hydrolase superfamily.</text>
</comment>
<sequence>MSELHRQRLKAKYNQALQSGHAPMSSLNHPIMPPPLPIPEFNELDEDRYVPNTPQDDDSSSASSVSSTGTVIPSPSRALFARPQPFQTGRSWDPVPWTAYFERALFLPSDDGSITYHAYLTSPAPPSGSSKTPGPLFVTHHGAGSSGLSFAVLGSEIRKRLPSAGILSLDARGHGLTSSLPSSSSSDPTTPQPQDDTAKQDLSLATLAQDLLSVLFLTQRQMHWPSLPPIIFVGHSLGGAVVTHVAAELIPSLPREKQQAIDLLGYVVLDVVEGSAMDALQSMHAYLATRPTGFDSVSEAIEWHVRSRTLRNGISARVSVPGLLVKNSNVAGSSSGSSSAAHGDGSALSGARRQKEWTWRTDLAKTQPFWEGWFRGLSGKFLRGRGGKMLLLAGTDRLDTELTIGQMQGKYALQVFPEAGHFIHEDLPEKTAMVLVDFHRRNDRSALVLPPKVSELLAQGKKV</sequence>
<evidence type="ECO:0000256" key="5">
    <source>
        <dbReference type="ARBA" id="ARBA00024741"/>
    </source>
</evidence>
<protein>
    <recommendedName>
        <fullName evidence="2 7">Protein phosphatase methylesterase 1</fullName>
        <shortName evidence="7">PME-1</shortName>
        <ecNumber evidence="7">3.1.1.-</ecNumber>
    </recommendedName>
</protein>
<evidence type="ECO:0000256" key="9">
    <source>
        <dbReference type="SAM" id="MobiDB-lite"/>
    </source>
</evidence>
<evidence type="ECO:0000256" key="7">
    <source>
        <dbReference type="PIRNR" id="PIRNR022950"/>
    </source>
</evidence>
<evidence type="ECO:0000313" key="12">
    <source>
        <dbReference type="Proteomes" id="UP000008066"/>
    </source>
</evidence>
<evidence type="ECO:0000256" key="1">
    <source>
        <dbReference type="ARBA" id="ARBA00008645"/>
    </source>
</evidence>
<dbReference type="eggNOG" id="KOG2564">
    <property type="taxonomic scope" value="Eukaryota"/>
</dbReference>
<feature type="active site" evidence="8">
    <location>
        <position position="270"/>
    </location>
</feature>
<dbReference type="InterPro" id="IPR016812">
    <property type="entry name" value="PPase_methylesterase_euk"/>
</dbReference>
<name>G0SBK3_CHATD</name>
<dbReference type="KEGG" id="cthr:CTHT_0053880"/>
<comment type="catalytic activity">
    <reaction evidence="6">
        <text>[phosphatase 2A protein]-C-terminal L-leucine methyl ester + H2O = [phosphatase 2A protein]-C-terminal L-leucine + methanol + H(+)</text>
        <dbReference type="Rhea" id="RHEA:48548"/>
        <dbReference type="Rhea" id="RHEA-COMP:12134"/>
        <dbReference type="Rhea" id="RHEA-COMP:12135"/>
        <dbReference type="ChEBI" id="CHEBI:15377"/>
        <dbReference type="ChEBI" id="CHEBI:15378"/>
        <dbReference type="ChEBI" id="CHEBI:17790"/>
        <dbReference type="ChEBI" id="CHEBI:90516"/>
        <dbReference type="ChEBI" id="CHEBI:90517"/>
        <dbReference type="EC" id="3.1.1.89"/>
    </reaction>
</comment>